<protein>
    <submittedName>
        <fullName evidence="1">Uncharacterized protein</fullName>
    </submittedName>
</protein>
<reference evidence="2" key="2">
    <citation type="submission" date="2015-01" db="EMBL/GenBank/DDBJ databases">
        <title>Evolutionary Origins and Diversification of the Mycorrhizal Mutualists.</title>
        <authorList>
            <consortium name="DOE Joint Genome Institute"/>
            <consortium name="Mycorrhizal Genomics Consortium"/>
            <person name="Kohler A."/>
            <person name="Kuo A."/>
            <person name="Nagy L.G."/>
            <person name="Floudas D."/>
            <person name="Copeland A."/>
            <person name="Barry K.W."/>
            <person name="Cichocki N."/>
            <person name="Veneault-Fourrey C."/>
            <person name="LaButti K."/>
            <person name="Lindquist E.A."/>
            <person name="Lipzen A."/>
            <person name="Lundell T."/>
            <person name="Morin E."/>
            <person name="Murat C."/>
            <person name="Riley R."/>
            <person name="Ohm R."/>
            <person name="Sun H."/>
            <person name="Tunlid A."/>
            <person name="Henrissat B."/>
            <person name="Grigoriev I.V."/>
            <person name="Hibbett D.S."/>
            <person name="Martin F."/>
        </authorList>
    </citation>
    <scope>NUCLEOTIDE SEQUENCE [LARGE SCALE GENOMIC DNA]</scope>
    <source>
        <strain evidence="2">F 1598</strain>
    </source>
</reference>
<dbReference type="InParanoid" id="A0A0C3FEI3"/>
<dbReference type="AlphaFoldDB" id="A0A0C3FEI3"/>
<sequence>MSTSAGKMEPSTPPTGRFLFFGFHVGKQKLHKFLDEYRQRIARSCRNYYRMRTDPLLRLPCSNRDCNSLTWVCMGSISTILSAFHFPSLMRTSPE</sequence>
<dbReference type="Proteomes" id="UP000054166">
    <property type="component" value="Unassembled WGS sequence"/>
</dbReference>
<name>A0A0C3FEI3_PILCF</name>
<organism evidence="1 2">
    <name type="scientific">Piloderma croceum (strain F 1598)</name>
    <dbReference type="NCBI Taxonomy" id="765440"/>
    <lineage>
        <taxon>Eukaryota</taxon>
        <taxon>Fungi</taxon>
        <taxon>Dikarya</taxon>
        <taxon>Basidiomycota</taxon>
        <taxon>Agaricomycotina</taxon>
        <taxon>Agaricomycetes</taxon>
        <taxon>Agaricomycetidae</taxon>
        <taxon>Atheliales</taxon>
        <taxon>Atheliaceae</taxon>
        <taxon>Piloderma</taxon>
    </lineage>
</organism>
<proteinExistence type="predicted"/>
<evidence type="ECO:0000313" key="2">
    <source>
        <dbReference type="Proteomes" id="UP000054166"/>
    </source>
</evidence>
<reference evidence="1 2" key="1">
    <citation type="submission" date="2014-04" db="EMBL/GenBank/DDBJ databases">
        <authorList>
            <consortium name="DOE Joint Genome Institute"/>
            <person name="Kuo A."/>
            <person name="Tarkka M."/>
            <person name="Buscot F."/>
            <person name="Kohler A."/>
            <person name="Nagy L.G."/>
            <person name="Floudas D."/>
            <person name="Copeland A."/>
            <person name="Barry K.W."/>
            <person name="Cichocki N."/>
            <person name="Veneault-Fourrey C."/>
            <person name="LaButti K."/>
            <person name="Lindquist E.A."/>
            <person name="Lipzen A."/>
            <person name="Lundell T."/>
            <person name="Morin E."/>
            <person name="Murat C."/>
            <person name="Sun H."/>
            <person name="Tunlid A."/>
            <person name="Henrissat B."/>
            <person name="Grigoriev I.V."/>
            <person name="Hibbett D.S."/>
            <person name="Martin F."/>
            <person name="Nordberg H.P."/>
            <person name="Cantor M.N."/>
            <person name="Hua S.X."/>
        </authorList>
    </citation>
    <scope>NUCLEOTIDE SEQUENCE [LARGE SCALE GENOMIC DNA]</scope>
    <source>
        <strain evidence="1 2">F 1598</strain>
    </source>
</reference>
<dbReference type="EMBL" id="KN832993">
    <property type="protein sequence ID" value="KIM82845.1"/>
    <property type="molecule type" value="Genomic_DNA"/>
</dbReference>
<evidence type="ECO:0000313" key="1">
    <source>
        <dbReference type="EMBL" id="KIM82845.1"/>
    </source>
</evidence>
<dbReference type="HOGENOM" id="CLU_2373539_0_0_1"/>
<gene>
    <name evidence="1" type="ORF">PILCRDRAFT_458689</name>
</gene>
<accession>A0A0C3FEI3</accession>
<keyword evidence="2" id="KW-1185">Reference proteome</keyword>